<comment type="caution">
    <text evidence="2">The sequence shown here is derived from an EMBL/GenBank/DDBJ whole genome shotgun (WGS) entry which is preliminary data.</text>
</comment>
<dbReference type="Proteomes" id="UP001213000">
    <property type="component" value="Unassembled WGS sequence"/>
</dbReference>
<organism evidence="2 3">
    <name type="scientific">Leucocoprinus birnbaumii</name>
    <dbReference type="NCBI Taxonomy" id="56174"/>
    <lineage>
        <taxon>Eukaryota</taxon>
        <taxon>Fungi</taxon>
        <taxon>Dikarya</taxon>
        <taxon>Basidiomycota</taxon>
        <taxon>Agaricomycotina</taxon>
        <taxon>Agaricomycetes</taxon>
        <taxon>Agaricomycetidae</taxon>
        <taxon>Agaricales</taxon>
        <taxon>Agaricineae</taxon>
        <taxon>Agaricaceae</taxon>
        <taxon>Leucocoprinus</taxon>
    </lineage>
</organism>
<dbReference type="EMBL" id="JANIEX010000719">
    <property type="protein sequence ID" value="KAJ3563822.1"/>
    <property type="molecule type" value="Genomic_DNA"/>
</dbReference>
<dbReference type="AlphaFoldDB" id="A0AAD5VNJ9"/>
<gene>
    <name evidence="2" type="ORF">NP233_g8687</name>
</gene>
<accession>A0AAD5VNJ9</accession>
<proteinExistence type="predicted"/>
<reference evidence="2" key="1">
    <citation type="submission" date="2022-07" db="EMBL/GenBank/DDBJ databases">
        <title>Genome Sequence of Leucocoprinus birnbaumii.</title>
        <authorList>
            <person name="Buettner E."/>
        </authorList>
    </citation>
    <scope>NUCLEOTIDE SEQUENCE</scope>
    <source>
        <strain evidence="2">VT141</strain>
    </source>
</reference>
<evidence type="ECO:0000313" key="2">
    <source>
        <dbReference type="EMBL" id="KAJ3563822.1"/>
    </source>
</evidence>
<protein>
    <submittedName>
        <fullName evidence="2">Uncharacterized protein</fullName>
    </submittedName>
</protein>
<feature type="compositionally biased region" description="Basic and acidic residues" evidence="1">
    <location>
        <begin position="87"/>
        <end position="103"/>
    </location>
</feature>
<evidence type="ECO:0000313" key="3">
    <source>
        <dbReference type="Proteomes" id="UP001213000"/>
    </source>
</evidence>
<feature type="region of interest" description="Disordered" evidence="1">
    <location>
        <begin position="86"/>
        <end position="109"/>
    </location>
</feature>
<sequence>METRSLGKQAIDDDLGQVYMTHYIIADQCMKGLSKRDRLASFGTRFIEARCFHREDQNSQTIEDGVRQGIRSESYIYQRGSFTASGKAKEGKEAGAVELEKQENATSGG</sequence>
<name>A0AAD5VNJ9_9AGAR</name>
<evidence type="ECO:0000256" key="1">
    <source>
        <dbReference type="SAM" id="MobiDB-lite"/>
    </source>
</evidence>
<keyword evidence="3" id="KW-1185">Reference proteome</keyword>